<evidence type="ECO:0000313" key="3">
    <source>
        <dbReference type="Proteomes" id="UP000648352"/>
    </source>
</evidence>
<comment type="caution">
    <text evidence="2">The sequence shown here is derived from an EMBL/GenBank/DDBJ whole genome shotgun (WGS) entry which is preliminary data.</text>
</comment>
<dbReference type="RefSeq" id="WP_191718237.1">
    <property type="nucleotide sequence ID" value="NZ_JACSQP010000003.1"/>
</dbReference>
<evidence type="ECO:0000256" key="1">
    <source>
        <dbReference type="SAM" id="Phobius"/>
    </source>
</evidence>
<dbReference type="Proteomes" id="UP000648352">
    <property type="component" value="Unassembled WGS sequence"/>
</dbReference>
<protein>
    <submittedName>
        <fullName evidence="2">DUF2993 domain-containing protein</fullName>
    </submittedName>
</protein>
<feature type="transmembrane region" description="Helical" evidence="1">
    <location>
        <begin position="33"/>
        <end position="54"/>
    </location>
</feature>
<organism evidence="2 3">
    <name type="scientific">Microbacterium pullorum</name>
    <dbReference type="NCBI Taxonomy" id="2762236"/>
    <lineage>
        <taxon>Bacteria</taxon>
        <taxon>Bacillati</taxon>
        <taxon>Actinomycetota</taxon>
        <taxon>Actinomycetes</taxon>
        <taxon>Micrococcales</taxon>
        <taxon>Microbacteriaceae</taxon>
        <taxon>Microbacterium</taxon>
    </lineage>
</organism>
<proteinExistence type="predicted"/>
<keyword evidence="1" id="KW-1133">Transmembrane helix</keyword>
<keyword evidence="1" id="KW-0472">Membrane</keyword>
<keyword evidence="3" id="KW-1185">Reference proteome</keyword>
<keyword evidence="1" id="KW-0812">Transmembrane</keyword>
<dbReference type="EMBL" id="JACSQP010000003">
    <property type="protein sequence ID" value="MBD7957125.1"/>
    <property type="molecule type" value="Genomic_DNA"/>
</dbReference>
<sequence>MSGDTQPTQPLPDPAAQWVLSQPEAVPRPRRRLWPWLIAAVVVIVLAVVAWFAAEAIARGIVTQVVRDKIITTLQLPADQPIDVDLEGAVIPQLIGGTLTGIRIAADDVELDSFAGDIVVEAHDVPVDGEGPISGGRATVTLDQAQLQRLMSAVEDFPIESLGIEAPDITASVELNLFGAAVPIGLSLTPSAADGQLVLTPAAIQVAGSDITADELRRQFGIVSNAVLRDWPVCIAERLPAGLVLTDAGVSGDELQAGFDIADDILIDPALRADGTCS</sequence>
<accession>A0ABR8S0Y4</accession>
<evidence type="ECO:0000313" key="2">
    <source>
        <dbReference type="EMBL" id="MBD7957125.1"/>
    </source>
</evidence>
<name>A0ABR8S0Y4_9MICO</name>
<gene>
    <name evidence="2" type="ORF">H9651_05710</name>
</gene>
<reference evidence="2 3" key="1">
    <citation type="submission" date="2020-08" db="EMBL/GenBank/DDBJ databases">
        <title>A Genomic Blueprint of the Chicken Gut Microbiome.</title>
        <authorList>
            <person name="Gilroy R."/>
            <person name="Ravi A."/>
            <person name="Getino M."/>
            <person name="Pursley I."/>
            <person name="Horton D.L."/>
            <person name="Alikhan N.-F."/>
            <person name="Baker D."/>
            <person name="Gharbi K."/>
            <person name="Hall N."/>
            <person name="Watson M."/>
            <person name="Adriaenssens E.M."/>
            <person name="Foster-Nyarko E."/>
            <person name="Jarju S."/>
            <person name="Secka A."/>
            <person name="Antonio M."/>
            <person name="Oren A."/>
            <person name="Chaudhuri R."/>
            <person name="La Ragione R.M."/>
            <person name="Hildebrand F."/>
            <person name="Pallen M.J."/>
        </authorList>
    </citation>
    <scope>NUCLEOTIDE SEQUENCE [LARGE SCALE GENOMIC DNA]</scope>
    <source>
        <strain evidence="2 3">Sa4CUA7</strain>
    </source>
</reference>